<dbReference type="SUPFAM" id="SSF47576">
    <property type="entry name" value="Calponin-homology domain, CH-domain"/>
    <property type="match status" value="1"/>
</dbReference>
<feature type="domain" description="Calponin-homology (CH)" evidence="2">
    <location>
        <begin position="452"/>
        <end position="562"/>
    </location>
</feature>
<dbReference type="PROSITE" id="PS50021">
    <property type="entry name" value="CH"/>
    <property type="match status" value="1"/>
</dbReference>
<reference evidence="3 4" key="1">
    <citation type="submission" date="2019-03" db="EMBL/GenBank/DDBJ databases">
        <title>Single cell metagenomics reveals metabolic interactions within the superorganism composed of flagellate Streblomastix strix and complex community of Bacteroidetes bacteria on its surface.</title>
        <authorList>
            <person name="Treitli S.C."/>
            <person name="Kolisko M."/>
            <person name="Husnik F."/>
            <person name="Keeling P."/>
            <person name="Hampl V."/>
        </authorList>
    </citation>
    <scope>NUCLEOTIDE SEQUENCE [LARGE SCALE GENOMIC DNA]</scope>
    <source>
        <strain evidence="3">ST1C</strain>
    </source>
</reference>
<feature type="region of interest" description="Disordered" evidence="1">
    <location>
        <begin position="413"/>
        <end position="458"/>
    </location>
</feature>
<feature type="compositionally biased region" description="Polar residues" evidence="1">
    <location>
        <begin position="428"/>
        <end position="454"/>
    </location>
</feature>
<evidence type="ECO:0000313" key="4">
    <source>
        <dbReference type="Proteomes" id="UP000324800"/>
    </source>
</evidence>
<sequence>NPYLLTVHTVADNDVFTNAGFLLSNWRINRTIQEHFDGIPQLKEDGSGIEAELLANSQAQAQGSAQQQVQTGSIAGVPQTSGVGSADKQAVGQKGTTSLLQQHNTQSMLNVNPLMQQMASPLTTTYSQLVSTQFGMPTIEHLLSQQIHGKVNPELIKSASTSVVIQSRDYVKDQFGLGDDTDRAKSGMGGYSESVSGLKGVTCGTQDNQGTPQKSNANTQQTPRTSAVTSTPKPKTTASQGQTQMTNTQQNQKPQNSPAGNQPTKATTGRQGVMSGSGKGEEIQLTPIEQELRNAPQAQHSERIRLLLAHYDALLIFMKEQGALLGTLKPEYFMPHADFARYSADVYVASVYHFPVPDFNQILFAIQRDVRIKEAFTVVSSNAWTFLVLQMFKLFLFAKINIRRIRTTPGLSSAEEEAAASGSSSGSQQKSRTSALISSTQQGGSASSDSTGQQGKELKALSQSSSSNAFVGLRRPRVVLSFGPDLADGVALLTVIKQHAPFLQLRIIETPLTENDRIKNAQQVIAATRQLGFDCFLTENDIIHPDPRAMLLFVFTLFQMLPHCIPQTVLEIPACRTLTYNARIEGDPDFSLHLRQVAIELGRTAALTVVTKPRFVKVANAILMMIPKNQSGTQSPPIAFKLRTQVFPPQPISKYTVSAPLYGTSYCELRVSNLFEKDSALNIKLNMVKDSKDHELPPGFTSVYSLSQTSAANPNTASQGSLTGVNPPITVTKGQTAGHAAAAQQIAAQAAQSALIVQNVPSGLNVDENVDFLPFRLNSTQFSLQTGSSGTIYVRFTPITLGIQQCRVLFIDIEQGEFAMDIEGVGIMPQTLDVFSVSTMADSTQTHELAMPTKNRFLDALRSENPQLDKAMNTAMQQITGGFSSSDPLNYKVELSSPFFTAQKDFSIVMDATMDMKRNASLQTLTQLNPSGIRLDNQSKKPEVASGSSNIGGAGASGAQGSSLNSGLYQGAIGTARFPVTFHPKDPGEYPCRIILRSPLDLRVFDLKEVAQSPGLQASVELVTAARHSIVQEIPIANTSIQEWTIRPHLKPTNADAGSGQD</sequence>
<organism evidence="3 4">
    <name type="scientific">Streblomastix strix</name>
    <dbReference type="NCBI Taxonomy" id="222440"/>
    <lineage>
        <taxon>Eukaryota</taxon>
        <taxon>Metamonada</taxon>
        <taxon>Preaxostyla</taxon>
        <taxon>Oxymonadida</taxon>
        <taxon>Streblomastigidae</taxon>
        <taxon>Streblomastix</taxon>
    </lineage>
</organism>
<evidence type="ECO:0000259" key="2">
    <source>
        <dbReference type="PROSITE" id="PS50021"/>
    </source>
</evidence>
<evidence type="ECO:0000256" key="1">
    <source>
        <dbReference type="SAM" id="MobiDB-lite"/>
    </source>
</evidence>
<dbReference type="AlphaFoldDB" id="A0A5J4UVC4"/>
<feature type="compositionally biased region" description="Low complexity" evidence="1">
    <location>
        <begin position="240"/>
        <end position="256"/>
    </location>
</feature>
<dbReference type="OrthoDB" id="10060824at2759"/>
<feature type="compositionally biased region" description="Low complexity" evidence="1">
    <location>
        <begin position="64"/>
        <end position="73"/>
    </location>
</feature>
<name>A0A5J4UVC4_9EUKA</name>
<comment type="caution">
    <text evidence="3">The sequence shown here is derived from an EMBL/GenBank/DDBJ whole genome shotgun (WGS) entry which is preliminary data.</text>
</comment>
<protein>
    <submittedName>
        <fullName evidence="3">Putative flagellar associated protein</fullName>
    </submittedName>
</protein>
<dbReference type="EMBL" id="SNRW01012009">
    <property type="protein sequence ID" value="KAA6374398.1"/>
    <property type="molecule type" value="Genomic_DNA"/>
</dbReference>
<dbReference type="PANTHER" id="PTHR45912:SF3">
    <property type="entry name" value="CILIA- AND FLAGELLA-ASSOCIATED PROTEIN 47"/>
    <property type="match status" value="1"/>
</dbReference>
<gene>
    <name evidence="3" type="ORF">EZS28_030075</name>
</gene>
<keyword evidence="3" id="KW-0969">Cilium</keyword>
<feature type="region of interest" description="Disordered" evidence="1">
    <location>
        <begin position="931"/>
        <end position="957"/>
    </location>
</feature>
<proteinExistence type="predicted"/>
<evidence type="ECO:0000313" key="3">
    <source>
        <dbReference type="EMBL" id="KAA6374398.1"/>
    </source>
</evidence>
<dbReference type="Gene3D" id="1.10.418.10">
    <property type="entry name" value="Calponin-like domain"/>
    <property type="match status" value="1"/>
</dbReference>
<dbReference type="GO" id="GO:0005929">
    <property type="term" value="C:cilium"/>
    <property type="evidence" value="ECO:0007669"/>
    <property type="project" value="TreeGrafter"/>
</dbReference>
<dbReference type="GO" id="GO:0060271">
    <property type="term" value="P:cilium assembly"/>
    <property type="evidence" value="ECO:0007669"/>
    <property type="project" value="TreeGrafter"/>
</dbReference>
<dbReference type="Pfam" id="PF24529">
    <property type="entry name" value="CFAP47"/>
    <property type="match status" value="1"/>
</dbReference>
<dbReference type="InterPro" id="IPR001715">
    <property type="entry name" value="CH_dom"/>
</dbReference>
<dbReference type="CDD" id="cd21218">
    <property type="entry name" value="CH_PLS_FIM_rpt2"/>
    <property type="match status" value="1"/>
</dbReference>
<feature type="non-terminal residue" evidence="3">
    <location>
        <position position="1062"/>
    </location>
</feature>
<feature type="region of interest" description="Disordered" evidence="1">
    <location>
        <begin position="64"/>
        <end position="97"/>
    </location>
</feature>
<feature type="compositionally biased region" description="Polar residues" evidence="1">
    <location>
        <begin position="203"/>
        <end position="239"/>
    </location>
</feature>
<dbReference type="PANTHER" id="PTHR45912">
    <property type="entry name" value="CILIA- AND FLAGELLA-ASSOCIATED PROTEIN 47"/>
    <property type="match status" value="1"/>
</dbReference>
<feature type="compositionally biased region" description="Polar residues" evidence="1">
    <location>
        <begin position="257"/>
        <end position="270"/>
    </location>
</feature>
<keyword evidence="3" id="KW-0966">Cell projection</keyword>
<feature type="region of interest" description="Disordered" evidence="1">
    <location>
        <begin position="199"/>
        <end position="280"/>
    </location>
</feature>
<keyword evidence="3" id="KW-0282">Flagellum</keyword>
<dbReference type="InterPro" id="IPR036872">
    <property type="entry name" value="CH_dom_sf"/>
</dbReference>
<accession>A0A5J4UVC4</accession>
<dbReference type="InterPro" id="IPR056343">
    <property type="entry name" value="CFAP47_dom"/>
</dbReference>
<feature type="non-terminal residue" evidence="3">
    <location>
        <position position="1"/>
    </location>
</feature>
<dbReference type="Pfam" id="PF00307">
    <property type="entry name" value="CH"/>
    <property type="match status" value="1"/>
</dbReference>
<dbReference type="Proteomes" id="UP000324800">
    <property type="component" value="Unassembled WGS sequence"/>
</dbReference>